<dbReference type="HOGENOM" id="CLU_000445_44_1_7"/>
<dbReference type="Gene3D" id="3.40.50.880">
    <property type="match status" value="1"/>
</dbReference>
<accession>B8DR23</accession>
<organism evidence="2">
    <name type="scientific">Nitratidesulfovibrio vulgaris (strain DSM 19637 / Miyazaki F)</name>
    <name type="common">Desulfovibrio vulgaris</name>
    <dbReference type="NCBI Taxonomy" id="883"/>
    <lineage>
        <taxon>Bacteria</taxon>
        <taxon>Pseudomonadati</taxon>
        <taxon>Thermodesulfobacteriota</taxon>
        <taxon>Desulfovibrionia</taxon>
        <taxon>Desulfovibrionales</taxon>
        <taxon>Desulfovibrionaceae</taxon>
        <taxon>Nitratidesulfovibrio</taxon>
    </lineage>
</organism>
<dbReference type="EMBL" id="CP001197">
    <property type="protein sequence ID" value="ACL09501.1"/>
    <property type="molecule type" value="Genomic_DNA"/>
</dbReference>
<dbReference type="SUPFAM" id="SSF52317">
    <property type="entry name" value="Class I glutamine amidotransferase-like"/>
    <property type="match status" value="1"/>
</dbReference>
<evidence type="ECO:0000259" key="1">
    <source>
        <dbReference type="Pfam" id="PF01965"/>
    </source>
</evidence>
<sequence length="198" mass="21444">MTTYGLYIYEQVAEQDFVGPQQVFAASRHISGGNDTIATIAARPGPLRGASGLRMIPDHTFADAPPLDVLVLPGTADVTRHALSDPGLLEWVTAQVATARWVTAVCTGTLILHAAGLLRGRRATTHWAYAEELGRDPQLTLLPDMRYVRDGNIVTSQGVSAGIDMALWLVGQIHDPDHARAVRRLIQYDPAPPYTAEV</sequence>
<evidence type="ECO:0000313" key="2">
    <source>
        <dbReference type="EMBL" id="ACL09501.1"/>
    </source>
</evidence>
<dbReference type="PANTHER" id="PTHR43130:SF3">
    <property type="entry name" value="HTH-TYPE TRANSCRIPTIONAL REGULATOR RV1931C"/>
    <property type="match status" value="1"/>
</dbReference>
<dbReference type="Pfam" id="PF01965">
    <property type="entry name" value="DJ-1_PfpI"/>
    <property type="match status" value="1"/>
</dbReference>
<dbReference type="STRING" id="883.DvMF_2562"/>
<dbReference type="PANTHER" id="PTHR43130">
    <property type="entry name" value="ARAC-FAMILY TRANSCRIPTIONAL REGULATOR"/>
    <property type="match status" value="1"/>
</dbReference>
<dbReference type="CDD" id="cd03139">
    <property type="entry name" value="GATase1_PfpI_2"/>
    <property type="match status" value="1"/>
</dbReference>
<name>B8DR23_NITV9</name>
<dbReference type="InterPro" id="IPR029062">
    <property type="entry name" value="Class_I_gatase-like"/>
</dbReference>
<gene>
    <name evidence="2" type="ordered locus">DvMF_2562</name>
</gene>
<protein>
    <submittedName>
        <fullName evidence="2">ThiJ/PfpI domain protein</fullName>
    </submittedName>
</protein>
<dbReference type="eggNOG" id="COG0693">
    <property type="taxonomic scope" value="Bacteria"/>
</dbReference>
<dbReference type="AlphaFoldDB" id="B8DR23"/>
<dbReference type="GO" id="GO:0006355">
    <property type="term" value="P:regulation of DNA-templated transcription"/>
    <property type="evidence" value="ECO:0007669"/>
    <property type="project" value="TreeGrafter"/>
</dbReference>
<proteinExistence type="predicted"/>
<reference evidence="2" key="1">
    <citation type="submission" date="2008-10" db="EMBL/GenBank/DDBJ databases">
        <title>Complete sequence of Desulfovibrio vulgaris str. 'Miyazaki F'.</title>
        <authorList>
            <person name="Lucas S."/>
            <person name="Copeland A."/>
            <person name="Lapidus A."/>
            <person name="Glavina del Rio T."/>
            <person name="Dalin E."/>
            <person name="Tice H."/>
            <person name="Bruce D."/>
            <person name="Goodwin L."/>
            <person name="Pitluck S."/>
            <person name="Sims D."/>
            <person name="Brettin T."/>
            <person name="Detter J.C."/>
            <person name="Han C."/>
            <person name="Larimer F."/>
            <person name="Land M."/>
            <person name="Hauser L."/>
            <person name="Kyrpides N."/>
            <person name="Mikhailova N."/>
            <person name="Hazen T.C."/>
            <person name="Richardson P."/>
        </authorList>
    </citation>
    <scope>NUCLEOTIDE SEQUENCE</scope>
    <source>
        <strain evidence="2">Miyazaki F</strain>
    </source>
</reference>
<dbReference type="KEGG" id="dvm:DvMF_2562"/>
<dbReference type="InterPro" id="IPR052158">
    <property type="entry name" value="INH-QAR"/>
</dbReference>
<dbReference type="OrthoDB" id="9798003at2"/>
<feature type="domain" description="DJ-1/PfpI" evidence="1">
    <location>
        <begin position="7"/>
        <end position="170"/>
    </location>
</feature>
<dbReference type="InterPro" id="IPR002818">
    <property type="entry name" value="DJ-1/PfpI"/>
</dbReference>